<protein>
    <submittedName>
        <fullName evidence="1">Uncharacterized protein</fullName>
    </submittedName>
</protein>
<evidence type="ECO:0000313" key="2">
    <source>
        <dbReference type="Proteomes" id="UP000053257"/>
    </source>
</evidence>
<dbReference type="AlphaFoldDB" id="A0A0C3SF88"/>
<dbReference type="OrthoDB" id="2747602at2759"/>
<accession>A0A0C3SF88</accession>
<sequence length="79" mass="8963">MLSEQSSGLAPLFAFLAILLFAALAWCMISSCLGQSLAEFWNGLVLSARASRQSEPWRHRRDFVPDEFELEYRGRNRAA</sequence>
<proteinExistence type="predicted"/>
<keyword evidence="2" id="KW-1185">Reference proteome</keyword>
<dbReference type="HOGENOM" id="CLU_188579_0_0_1"/>
<organism evidence="1 2">
    <name type="scientific">Phlebiopsis gigantea (strain 11061_1 CR5-6)</name>
    <name type="common">White-rot fungus</name>
    <name type="synonym">Peniophora gigantea</name>
    <dbReference type="NCBI Taxonomy" id="745531"/>
    <lineage>
        <taxon>Eukaryota</taxon>
        <taxon>Fungi</taxon>
        <taxon>Dikarya</taxon>
        <taxon>Basidiomycota</taxon>
        <taxon>Agaricomycotina</taxon>
        <taxon>Agaricomycetes</taxon>
        <taxon>Polyporales</taxon>
        <taxon>Phanerochaetaceae</taxon>
        <taxon>Phlebiopsis</taxon>
    </lineage>
</organism>
<gene>
    <name evidence="1" type="ORF">PHLGIDRAFT_21417</name>
</gene>
<dbReference type="Proteomes" id="UP000053257">
    <property type="component" value="Unassembled WGS sequence"/>
</dbReference>
<dbReference type="EMBL" id="KN840444">
    <property type="protein sequence ID" value="KIP11660.1"/>
    <property type="molecule type" value="Genomic_DNA"/>
</dbReference>
<name>A0A0C3SF88_PHLG1</name>
<reference evidence="1 2" key="1">
    <citation type="journal article" date="2014" name="PLoS Genet.">
        <title>Analysis of the Phlebiopsis gigantea genome, transcriptome and secretome provides insight into its pioneer colonization strategies of wood.</title>
        <authorList>
            <person name="Hori C."/>
            <person name="Ishida T."/>
            <person name="Igarashi K."/>
            <person name="Samejima M."/>
            <person name="Suzuki H."/>
            <person name="Master E."/>
            <person name="Ferreira P."/>
            <person name="Ruiz-Duenas F.J."/>
            <person name="Held B."/>
            <person name="Canessa P."/>
            <person name="Larrondo L.F."/>
            <person name="Schmoll M."/>
            <person name="Druzhinina I.S."/>
            <person name="Kubicek C.P."/>
            <person name="Gaskell J.A."/>
            <person name="Kersten P."/>
            <person name="St John F."/>
            <person name="Glasner J."/>
            <person name="Sabat G."/>
            <person name="Splinter BonDurant S."/>
            <person name="Syed K."/>
            <person name="Yadav J."/>
            <person name="Mgbeahuruike A.C."/>
            <person name="Kovalchuk A."/>
            <person name="Asiegbu F.O."/>
            <person name="Lackner G."/>
            <person name="Hoffmeister D."/>
            <person name="Rencoret J."/>
            <person name="Gutierrez A."/>
            <person name="Sun H."/>
            <person name="Lindquist E."/>
            <person name="Barry K."/>
            <person name="Riley R."/>
            <person name="Grigoriev I.V."/>
            <person name="Henrissat B."/>
            <person name="Kues U."/>
            <person name="Berka R.M."/>
            <person name="Martinez A.T."/>
            <person name="Covert S.F."/>
            <person name="Blanchette R.A."/>
            <person name="Cullen D."/>
        </authorList>
    </citation>
    <scope>NUCLEOTIDE SEQUENCE [LARGE SCALE GENOMIC DNA]</scope>
    <source>
        <strain evidence="1 2">11061_1 CR5-6</strain>
    </source>
</reference>
<evidence type="ECO:0000313" key="1">
    <source>
        <dbReference type="EMBL" id="KIP11660.1"/>
    </source>
</evidence>